<dbReference type="PRINTS" id="PR00080">
    <property type="entry name" value="SDRFAMILY"/>
</dbReference>
<dbReference type="AlphaFoldDB" id="W9GX60"/>
<keyword evidence="5" id="KW-1185">Reference proteome</keyword>
<dbReference type="OrthoDB" id="335726at2"/>
<evidence type="ECO:0008006" key="6">
    <source>
        <dbReference type="Google" id="ProtNLM"/>
    </source>
</evidence>
<dbReference type="Proteomes" id="UP000019486">
    <property type="component" value="Unassembled WGS sequence"/>
</dbReference>
<accession>W9GX60</accession>
<dbReference type="PANTHER" id="PTHR44196:SF1">
    <property type="entry name" value="DEHYDROGENASE_REDUCTASE SDR FAMILY MEMBER 7B"/>
    <property type="match status" value="1"/>
</dbReference>
<dbReference type="InterPro" id="IPR036291">
    <property type="entry name" value="NAD(P)-bd_dom_sf"/>
</dbReference>
<organism evidence="4 5">
    <name type="scientific">Skermanella stibiiresistens SB22</name>
    <dbReference type="NCBI Taxonomy" id="1385369"/>
    <lineage>
        <taxon>Bacteria</taxon>
        <taxon>Pseudomonadati</taxon>
        <taxon>Pseudomonadota</taxon>
        <taxon>Alphaproteobacteria</taxon>
        <taxon>Rhodospirillales</taxon>
        <taxon>Azospirillaceae</taxon>
        <taxon>Skermanella</taxon>
    </lineage>
</organism>
<proteinExistence type="inferred from homology"/>
<dbReference type="STRING" id="1385369.N825_20935"/>
<reference evidence="4 5" key="1">
    <citation type="submission" date="2013-08" db="EMBL/GenBank/DDBJ databases">
        <title>The genome sequence of Skermanella stibiiresistens.</title>
        <authorList>
            <person name="Zhu W."/>
            <person name="Wang G."/>
        </authorList>
    </citation>
    <scope>NUCLEOTIDE SEQUENCE [LARGE SCALE GENOMIC DNA]</scope>
    <source>
        <strain evidence="4 5">SB22</strain>
    </source>
</reference>
<evidence type="ECO:0000313" key="4">
    <source>
        <dbReference type="EMBL" id="EWY37196.1"/>
    </source>
</evidence>
<gene>
    <name evidence="4" type="ORF">N825_20935</name>
</gene>
<dbReference type="PANTHER" id="PTHR44196">
    <property type="entry name" value="DEHYDROGENASE/REDUCTASE SDR FAMILY MEMBER 7B"/>
    <property type="match status" value="1"/>
</dbReference>
<dbReference type="InterPro" id="IPR002347">
    <property type="entry name" value="SDR_fam"/>
</dbReference>
<comment type="similarity">
    <text evidence="1 3">Belongs to the short-chain dehydrogenases/reductases (SDR) family.</text>
</comment>
<evidence type="ECO:0000256" key="2">
    <source>
        <dbReference type="ARBA" id="ARBA00023002"/>
    </source>
</evidence>
<protein>
    <recommendedName>
        <fullName evidence="6">Oxidoreductase</fullName>
    </recommendedName>
</protein>
<name>W9GX60_9PROT</name>
<dbReference type="RefSeq" id="WP_037459268.1">
    <property type="nucleotide sequence ID" value="NZ_AVFL01000029.1"/>
</dbReference>
<dbReference type="PRINTS" id="PR00081">
    <property type="entry name" value="GDHRDH"/>
</dbReference>
<dbReference type="EMBL" id="AVFL01000029">
    <property type="protein sequence ID" value="EWY37196.1"/>
    <property type="molecule type" value="Genomic_DNA"/>
</dbReference>
<dbReference type="InterPro" id="IPR020904">
    <property type="entry name" value="Sc_DH/Rdtase_CS"/>
</dbReference>
<evidence type="ECO:0000313" key="5">
    <source>
        <dbReference type="Proteomes" id="UP000019486"/>
    </source>
</evidence>
<evidence type="ECO:0000256" key="1">
    <source>
        <dbReference type="ARBA" id="ARBA00006484"/>
    </source>
</evidence>
<sequence length="234" mass="24182">MNGERALVTGASSGIGRATALALARAGASVLATGRDARALDALAREHPSITTLAGDLTDTAFVAHLVEAAAGVDILVNNAGTLKHAAILEGDPADWERVFQVNVLALLALTQPVARVMAARGSGHIVMVSSLLARRVAPFTAVYAASKHAVAAITQGLRMELAPKGVRVTEVAPGLVRTGVMRDVDDPTVLASYAAKTFAWLTPEQVADAILHAVNAPATASIDLIEIRPHGQL</sequence>
<dbReference type="Pfam" id="PF00106">
    <property type="entry name" value="adh_short"/>
    <property type="match status" value="1"/>
</dbReference>
<dbReference type="GO" id="GO:0016020">
    <property type="term" value="C:membrane"/>
    <property type="evidence" value="ECO:0007669"/>
    <property type="project" value="TreeGrafter"/>
</dbReference>
<evidence type="ECO:0000256" key="3">
    <source>
        <dbReference type="RuleBase" id="RU000363"/>
    </source>
</evidence>
<keyword evidence="2" id="KW-0560">Oxidoreductase</keyword>
<comment type="caution">
    <text evidence="4">The sequence shown here is derived from an EMBL/GenBank/DDBJ whole genome shotgun (WGS) entry which is preliminary data.</text>
</comment>
<dbReference type="GO" id="GO:0016616">
    <property type="term" value="F:oxidoreductase activity, acting on the CH-OH group of donors, NAD or NADP as acceptor"/>
    <property type="evidence" value="ECO:0007669"/>
    <property type="project" value="UniProtKB-ARBA"/>
</dbReference>
<dbReference type="FunFam" id="3.40.50.720:FF:000047">
    <property type="entry name" value="NADP-dependent L-serine/L-allo-threonine dehydrogenase"/>
    <property type="match status" value="1"/>
</dbReference>
<dbReference type="SUPFAM" id="SSF51735">
    <property type="entry name" value="NAD(P)-binding Rossmann-fold domains"/>
    <property type="match status" value="1"/>
</dbReference>
<dbReference type="PROSITE" id="PS00061">
    <property type="entry name" value="ADH_SHORT"/>
    <property type="match status" value="1"/>
</dbReference>
<dbReference type="Gene3D" id="3.40.50.720">
    <property type="entry name" value="NAD(P)-binding Rossmann-like Domain"/>
    <property type="match status" value="1"/>
</dbReference>